<accession>A0A8S9YL09</accession>
<comment type="caution">
    <text evidence="2">The sequence shown here is derived from an EMBL/GenBank/DDBJ whole genome shotgun (WGS) entry which is preliminary data.</text>
</comment>
<dbReference type="Proteomes" id="UP000822476">
    <property type="component" value="Unassembled WGS sequence"/>
</dbReference>
<feature type="compositionally biased region" description="Basic and acidic residues" evidence="1">
    <location>
        <begin position="50"/>
        <end position="68"/>
    </location>
</feature>
<evidence type="ECO:0000313" key="3">
    <source>
        <dbReference type="Proteomes" id="UP000822476"/>
    </source>
</evidence>
<feature type="region of interest" description="Disordered" evidence="1">
    <location>
        <begin position="1"/>
        <end position="102"/>
    </location>
</feature>
<organism evidence="2 3">
    <name type="scientific">Paragonimus skrjabini miyazakii</name>
    <dbReference type="NCBI Taxonomy" id="59628"/>
    <lineage>
        <taxon>Eukaryota</taxon>
        <taxon>Metazoa</taxon>
        <taxon>Spiralia</taxon>
        <taxon>Lophotrochozoa</taxon>
        <taxon>Platyhelminthes</taxon>
        <taxon>Trematoda</taxon>
        <taxon>Digenea</taxon>
        <taxon>Plagiorchiida</taxon>
        <taxon>Troglotremata</taxon>
        <taxon>Troglotrematidae</taxon>
        <taxon>Paragonimus</taxon>
    </lineage>
</organism>
<sequence>MGSKSIDNESEASSCCVSTPNAGTTLRSVAHASATNRPISNATPSARKQIPRDPSSDHTGAHGIERNIRTSRLLPFDLNESDEAGTPEIPRSPYNDEHHSRTGDHRLTLAQPRAPHDIAPVDTSTQLLAEAQRLLSSTTNRDAASSHLLAIVNSQLNEPTCMGSFQAALEEFCQT</sequence>
<gene>
    <name evidence="2" type="ORF">EG68_07035</name>
</gene>
<feature type="compositionally biased region" description="Polar residues" evidence="1">
    <location>
        <begin position="11"/>
        <end position="46"/>
    </location>
</feature>
<proteinExistence type="predicted"/>
<dbReference type="AlphaFoldDB" id="A0A8S9YL09"/>
<dbReference type="OrthoDB" id="10650802at2759"/>
<name>A0A8S9YL09_9TREM</name>
<evidence type="ECO:0000313" key="2">
    <source>
        <dbReference type="EMBL" id="KAF7255402.1"/>
    </source>
</evidence>
<reference evidence="2" key="1">
    <citation type="submission" date="2019-07" db="EMBL/GenBank/DDBJ databases">
        <title>Annotation for the trematode Paragonimus miyazaki's.</title>
        <authorList>
            <person name="Choi Y.-J."/>
        </authorList>
    </citation>
    <scope>NUCLEOTIDE SEQUENCE</scope>
    <source>
        <strain evidence="2">Japan</strain>
    </source>
</reference>
<evidence type="ECO:0000256" key="1">
    <source>
        <dbReference type="SAM" id="MobiDB-lite"/>
    </source>
</evidence>
<keyword evidence="3" id="KW-1185">Reference proteome</keyword>
<protein>
    <submittedName>
        <fullName evidence="2">Uncharacterized protein</fullName>
    </submittedName>
</protein>
<dbReference type="EMBL" id="JTDE01004009">
    <property type="protein sequence ID" value="KAF7255402.1"/>
    <property type="molecule type" value="Genomic_DNA"/>
</dbReference>